<dbReference type="GO" id="GO:0097163">
    <property type="term" value="F:sulfur carrier activity"/>
    <property type="evidence" value="ECO:0007669"/>
    <property type="project" value="TreeGrafter"/>
</dbReference>
<accession>A0A0J1IKC8</accession>
<dbReference type="Pfam" id="PF04358">
    <property type="entry name" value="DsrC"/>
    <property type="match status" value="1"/>
</dbReference>
<comment type="subcellular location">
    <subcellularLocation>
        <location evidence="1">Cytoplasm</location>
    </subcellularLocation>
</comment>
<proteinExistence type="inferred from homology"/>
<comment type="caution">
    <text evidence="5">The sequence shown here is derived from an EMBL/GenBank/DDBJ whole genome shotgun (WGS) entry which is preliminary data.</text>
</comment>
<keyword evidence="6" id="KW-1185">Reference proteome</keyword>
<evidence type="ECO:0000256" key="1">
    <source>
        <dbReference type="ARBA" id="ARBA00004496"/>
    </source>
</evidence>
<dbReference type="InterPro" id="IPR007453">
    <property type="entry name" value="DsrC/TusE"/>
</dbReference>
<dbReference type="Proteomes" id="UP000036356">
    <property type="component" value="Unassembled WGS sequence"/>
</dbReference>
<feature type="active site" description="Cysteine persulfide intermediate" evidence="4">
    <location>
        <position position="104"/>
    </location>
</feature>
<dbReference type="NCBIfam" id="TIGR03342">
    <property type="entry name" value="dsrC_tusE_dsvC"/>
    <property type="match status" value="1"/>
</dbReference>
<organism evidence="5 6">
    <name type="scientific">Desulfosporosinus acididurans</name>
    <dbReference type="NCBI Taxonomy" id="476652"/>
    <lineage>
        <taxon>Bacteria</taxon>
        <taxon>Bacillati</taxon>
        <taxon>Bacillota</taxon>
        <taxon>Clostridia</taxon>
        <taxon>Eubacteriales</taxon>
        <taxon>Desulfitobacteriaceae</taxon>
        <taxon>Desulfosporosinus</taxon>
    </lineage>
</organism>
<gene>
    <name evidence="5" type="primary">dsvC</name>
    <name evidence="5" type="ORF">DEAC_c27330</name>
</gene>
<dbReference type="PIRSF" id="PIRSF006223">
    <property type="entry name" value="DsrC_TusE"/>
    <property type="match status" value="1"/>
</dbReference>
<dbReference type="PANTHER" id="PTHR37010">
    <property type="entry name" value="SULFURTRANSFERASE TUSE"/>
    <property type="match status" value="1"/>
</dbReference>
<evidence type="ECO:0000256" key="2">
    <source>
        <dbReference type="ARBA" id="ARBA00005718"/>
    </source>
</evidence>
<comment type="similarity">
    <text evidence="2">Belongs to the DsrC/TusE family.</text>
</comment>
<dbReference type="InterPro" id="IPR025526">
    <property type="entry name" value="DsrC-like_dom_sf"/>
</dbReference>
<dbReference type="Gene3D" id="3.30.1420.10">
    <property type="match status" value="1"/>
</dbReference>
<reference evidence="5 6" key="1">
    <citation type="submission" date="2015-06" db="EMBL/GenBank/DDBJ databases">
        <title>Draft genome of the moderately acidophilic sulfate reducer Candidatus Desulfosporosinus acididurans strain M1.</title>
        <authorList>
            <person name="Poehlein A."/>
            <person name="Petzsch P."/>
            <person name="Johnson B.D."/>
            <person name="Schloemann M."/>
            <person name="Daniel R."/>
            <person name="Muehling M."/>
        </authorList>
    </citation>
    <scope>NUCLEOTIDE SEQUENCE [LARGE SCALE GENOMIC DNA]</scope>
    <source>
        <strain evidence="5 6">M1</strain>
    </source>
</reference>
<keyword evidence="3" id="KW-0963">Cytoplasm</keyword>
<name>A0A0J1IKC8_9FIRM</name>
<evidence type="ECO:0000256" key="3">
    <source>
        <dbReference type="ARBA" id="ARBA00022490"/>
    </source>
</evidence>
<dbReference type="SUPFAM" id="SSF69721">
    <property type="entry name" value="DsrC, the gamma subunit of dissimilatory sulfite reductase"/>
    <property type="match status" value="1"/>
</dbReference>
<dbReference type="EMBL" id="LDZY01000009">
    <property type="protein sequence ID" value="KLU65181.1"/>
    <property type="molecule type" value="Genomic_DNA"/>
</dbReference>
<evidence type="ECO:0000313" key="6">
    <source>
        <dbReference type="Proteomes" id="UP000036356"/>
    </source>
</evidence>
<sequence>MSQITVGDLVVELDEDGFLEDHKQWTVDVANYLAKTEEIEELGEEHWKMINYLREYFDQFGVAPMVRKMCKDTGFDQKKIYELFPAGPGKGACKIAGLPKPTGCV</sequence>
<dbReference type="STRING" id="476652.DEAC_c27330"/>
<evidence type="ECO:0000256" key="4">
    <source>
        <dbReference type="PIRSR" id="PIRSR006223-50"/>
    </source>
</evidence>
<dbReference type="GO" id="GO:0005737">
    <property type="term" value="C:cytoplasm"/>
    <property type="evidence" value="ECO:0007669"/>
    <property type="project" value="UniProtKB-SubCell"/>
</dbReference>
<dbReference type="PANTHER" id="PTHR37010:SF1">
    <property type="entry name" value="SULFURTRANSFERASE TUSE"/>
    <property type="match status" value="1"/>
</dbReference>
<protein>
    <submittedName>
        <fullName evidence="5">Sulfite reductase, dissimilatory-type subunit gamma</fullName>
        <ecNumber evidence="5">1.8.99.3</ecNumber>
    </submittedName>
</protein>
<dbReference type="GO" id="GO:0016491">
    <property type="term" value="F:oxidoreductase activity"/>
    <property type="evidence" value="ECO:0007669"/>
    <property type="project" value="UniProtKB-KW"/>
</dbReference>
<dbReference type="RefSeq" id="WP_047810574.1">
    <property type="nucleotide sequence ID" value="NZ_LDZY01000009.1"/>
</dbReference>
<dbReference type="Gene3D" id="1.10.10.370">
    <property type="entry name" value="DsrC-like protein, C-terminal domain"/>
    <property type="match status" value="1"/>
</dbReference>
<dbReference type="InterPro" id="IPR042072">
    <property type="entry name" value="DsrC-like_C"/>
</dbReference>
<dbReference type="EC" id="1.8.99.3" evidence="5"/>
<dbReference type="PATRIC" id="fig|476652.3.peg.2861"/>
<dbReference type="GO" id="GO:0002143">
    <property type="term" value="P:tRNA wobble position uridine thiolation"/>
    <property type="evidence" value="ECO:0007669"/>
    <property type="project" value="TreeGrafter"/>
</dbReference>
<dbReference type="InterPro" id="IPR043163">
    <property type="entry name" value="DsrC-like_N"/>
</dbReference>
<keyword evidence="5" id="KW-0560">Oxidoreductase</keyword>
<dbReference type="AlphaFoldDB" id="A0A0J1IKC8"/>
<evidence type="ECO:0000313" key="5">
    <source>
        <dbReference type="EMBL" id="KLU65181.1"/>
    </source>
</evidence>